<reference evidence="2" key="1">
    <citation type="journal article" date="2007" name="Int. J. Syst. Evol. Microbiol.">
        <title>Luteimonas composti sp. nov., a moderately thermophilic bacterium isolated from food waste.</title>
        <authorList>
            <person name="Young C.C."/>
            <person name="Kampfer P."/>
            <person name="Chen W.M."/>
            <person name="Yen W.S."/>
            <person name="Arun A.B."/>
            <person name="Lai W.A."/>
            <person name="Shen F.T."/>
            <person name="Rekha P.D."/>
            <person name="Lin K.Y."/>
            <person name="Chou J.H."/>
        </authorList>
    </citation>
    <scope>NUCLEOTIDE SEQUENCE</scope>
    <source>
        <strain evidence="2">CC-YY355</strain>
    </source>
</reference>
<reference evidence="2" key="2">
    <citation type="submission" date="2023-04" db="EMBL/GenBank/DDBJ databases">
        <authorList>
            <person name="Sun J.-Q."/>
        </authorList>
    </citation>
    <scope>NUCLEOTIDE SEQUENCE</scope>
    <source>
        <strain evidence="2">CC-YY355</strain>
    </source>
</reference>
<evidence type="ECO:0000313" key="2">
    <source>
        <dbReference type="EMBL" id="MDH7454733.1"/>
    </source>
</evidence>
<proteinExistence type="predicted"/>
<accession>A0ABT6MVX0</accession>
<gene>
    <name evidence="2" type="ORF">QF205_16925</name>
</gene>
<protein>
    <submittedName>
        <fullName evidence="2">Uncharacterized protein</fullName>
    </submittedName>
</protein>
<dbReference type="RefSeq" id="WP_280943960.1">
    <property type="nucleotide sequence ID" value="NZ_JARYGX010000032.1"/>
</dbReference>
<feature type="region of interest" description="Disordered" evidence="1">
    <location>
        <begin position="1"/>
        <end position="57"/>
    </location>
</feature>
<dbReference type="EMBL" id="JARYGX010000032">
    <property type="protein sequence ID" value="MDH7454733.1"/>
    <property type="molecule type" value="Genomic_DNA"/>
</dbReference>
<name>A0ABT6MVX0_9GAMM</name>
<comment type="caution">
    <text evidence="2">The sequence shown here is derived from an EMBL/GenBank/DDBJ whole genome shotgun (WGS) entry which is preliminary data.</text>
</comment>
<feature type="compositionally biased region" description="Basic and acidic residues" evidence="1">
    <location>
        <begin position="48"/>
        <end position="57"/>
    </location>
</feature>
<feature type="compositionally biased region" description="Basic and acidic residues" evidence="1">
    <location>
        <begin position="1"/>
        <end position="20"/>
    </location>
</feature>
<feature type="compositionally biased region" description="Low complexity" evidence="1">
    <location>
        <begin position="27"/>
        <end position="46"/>
    </location>
</feature>
<keyword evidence="3" id="KW-1185">Reference proteome</keyword>
<organism evidence="2 3">
    <name type="scientific">Luteimonas composti</name>
    <dbReference type="NCBI Taxonomy" id="398257"/>
    <lineage>
        <taxon>Bacteria</taxon>
        <taxon>Pseudomonadati</taxon>
        <taxon>Pseudomonadota</taxon>
        <taxon>Gammaproteobacteria</taxon>
        <taxon>Lysobacterales</taxon>
        <taxon>Lysobacteraceae</taxon>
        <taxon>Luteimonas</taxon>
    </lineage>
</organism>
<evidence type="ECO:0000256" key="1">
    <source>
        <dbReference type="SAM" id="MobiDB-lite"/>
    </source>
</evidence>
<sequence>MNDKRDDHGVREDPPPHGDPHPANPERQAPGQRPGQQPRQDPGSGPDRTPDHRPRQH</sequence>
<evidence type="ECO:0000313" key="3">
    <source>
        <dbReference type="Proteomes" id="UP001160550"/>
    </source>
</evidence>
<dbReference type="Proteomes" id="UP001160550">
    <property type="component" value="Unassembled WGS sequence"/>
</dbReference>